<feature type="region of interest" description="Disordered" evidence="1">
    <location>
        <begin position="1"/>
        <end position="27"/>
    </location>
</feature>
<organism evidence="3 4">
    <name type="scientific">Nocardioides bruguierae</name>
    <dbReference type="NCBI Taxonomy" id="2945102"/>
    <lineage>
        <taxon>Bacteria</taxon>
        <taxon>Bacillati</taxon>
        <taxon>Actinomycetota</taxon>
        <taxon>Actinomycetes</taxon>
        <taxon>Propionibacteriales</taxon>
        <taxon>Nocardioidaceae</taxon>
        <taxon>Nocardioides</taxon>
    </lineage>
</organism>
<dbReference type="Proteomes" id="UP001139485">
    <property type="component" value="Unassembled WGS sequence"/>
</dbReference>
<proteinExistence type="predicted"/>
<dbReference type="RefSeq" id="WP_250827507.1">
    <property type="nucleotide sequence ID" value="NZ_JAMOIL010000013.1"/>
</dbReference>
<dbReference type="Pfam" id="PF09951">
    <property type="entry name" value="Imm33"/>
    <property type="match status" value="1"/>
</dbReference>
<comment type="caution">
    <text evidence="3">The sequence shown here is derived from an EMBL/GenBank/DDBJ whole genome shotgun (WGS) entry which is preliminary data.</text>
</comment>
<evidence type="ECO:0000313" key="3">
    <source>
        <dbReference type="EMBL" id="MCM0621011.1"/>
    </source>
</evidence>
<evidence type="ECO:0000256" key="1">
    <source>
        <dbReference type="SAM" id="MobiDB-lite"/>
    </source>
</evidence>
<gene>
    <name evidence="3" type="ORF">M8330_11995</name>
</gene>
<feature type="compositionally biased region" description="Basic and acidic residues" evidence="1">
    <location>
        <begin position="1"/>
        <end position="15"/>
    </location>
</feature>
<reference evidence="3" key="1">
    <citation type="submission" date="2022-05" db="EMBL/GenBank/DDBJ databases">
        <authorList>
            <person name="Tuo L."/>
        </authorList>
    </citation>
    <scope>NUCLEOTIDE SEQUENCE</scope>
    <source>
        <strain evidence="3">BSK12Z-4</strain>
    </source>
</reference>
<accession>A0A9X2D7X4</accession>
<keyword evidence="4" id="KW-1185">Reference proteome</keyword>
<dbReference type="InterPro" id="IPR018689">
    <property type="entry name" value="Imm33_dom"/>
</dbReference>
<evidence type="ECO:0000259" key="2">
    <source>
        <dbReference type="Pfam" id="PF09951"/>
    </source>
</evidence>
<protein>
    <submittedName>
        <fullName evidence="3">DUF2185 domain-containing protein</fullName>
    </submittedName>
</protein>
<feature type="domain" description="Immunity protein Imm33" evidence="2">
    <location>
        <begin position="25"/>
        <end position="102"/>
    </location>
</feature>
<dbReference type="EMBL" id="JAMOIL010000013">
    <property type="protein sequence ID" value="MCM0621011.1"/>
    <property type="molecule type" value="Genomic_DNA"/>
</dbReference>
<name>A0A9X2D7X4_9ACTN</name>
<evidence type="ECO:0000313" key="4">
    <source>
        <dbReference type="Proteomes" id="UP001139485"/>
    </source>
</evidence>
<dbReference type="AlphaFoldDB" id="A0A9X2D7X4"/>
<sequence>MDEEHGAETDPRTDPRTGAGLGVSVSRRVHEGERPGYVVRDEPLGPHDSGWQLLVGDETPAELDDPFAIAVLPLAEVARRWPALAAVLRDGPLGGEWVRDAASGRYVPRPGEA</sequence>